<evidence type="ECO:0000313" key="12">
    <source>
        <dbReference type="Proteomes" id="UP000051576"/>
    </source>
</evidence>
<comment type="pathway">
    <text evidence="2">Purine metabolism; 7-cyano-7-deazaguanine biosynthesis.</text>
</comment>
<gene>
    <name evidence="11" type="ORF">FD21_GL002032</name>
</gene>
<dbReference type="EMBL" id="AYYX01000080">
    <property type="protein sequence ID" value="KRM84371.1"/>
    <property type="molecule type" value="Genomic_DNA"/>
</dbReference>
<dbReference type="PATRIC" id="fig|1133569.4.peg.2192"/>
<comment type="catalytic activity">
    <reaction evidence="10">
        <text>7,8-dihydroneopterin 3'-triphosphate + H2O = 6-carboxy-5,6,7,8-tetrahydropterin + triphosphate + acetaldehyde + 2 H(+)</text>
        <dbReference type="Rhea" id="RHEA:27966"/>
        <dbReference type="ChEBI" id="CHEBI:15343"/>
        <dbReference type="ChEBI" id="CHEBI:15377"/>
        <dbReference type="ChEBI" id="CHEBI:15378"/>
        <dbReference type="ChEBI" id="CHEBI:18036"/>
        <dbReference type="ChEBI" id="CHEBI:58462"/>
        <dbReference type="ChEBI" id="CHEBI:61032"/>
        <dbReference type="EC" id="4.1.2.50"/>
    </reaction>
</comment>
<dbReference type="PANTHER" id="PTHR12589">
    <property type="entry name" value="PYRUVOYL TETRAHYDROBIOPTERIN SYNTHASE"/>
    <property type="match status" value="1"/>
</dbReference>
<evidence type="ECO:0000256" key="5">
    <source>
        <dbReference type="ARBA" id="ARBA00018141"/>
    </source>
</evidence>
<dbReference type="NCBIfam" id="TIGR03112">
    <property type="entry name" value="6_pyr_pter_rel"/>
    <property type="match status" value="1"/>
</dbReference>
<dbReference type="Gene3D" id="3.30.479.10">
    <property type="entry name" value="6-pyruvoyl tetrahydropterin synthase/QueD"/>
    <property type="match status" value="1"/>
</dbReference>
<dbReference type="InterPro" id="IPR007115">
    <property type="entry name" value="6-PTP_synth/QueD"/>
</dbReference>
<comment type="caution">
    <text evidence="11">The sequence shown here is derived from an EMBL/GenBank/DDBJ whole genome shotgun (WGS) entry which is preliminary data.</text>
</comment>
<dbReference type="STRING" id="1133569.FD21_GL002032"/>
<keyword evidence="6" id="KW-0479">Metal-binding</keyword>
<dbReference type="RefSeq" id="WP_010581250.1">
    <property type="nucleotide sequence ID" value="NZ_AHYZ01000173.1"/>
</dbReference>
<dbReference type="GO" id="GO:0046872">
    <property type="term" value="F:metal ion binding"/>
    <property type="evidence" value="ECO:0007669"/>
    <property type="project" value="UniProtKB-KW"/>
</dbReference>
<dbReference type="InterPro" id="IPR038418">
    <property type="entry name" value="6-PTP_synth/QueD_sf"/>
</dbReference>
<proteinExistence type="inferred from homology"/>
<evidence type="ECO:0000256" key="1">
    <source>
        <dbReference type="ARBA" id="ARBA00001947"/>
    </source>
</evidence>
<comment type="cofactor">
    <cofactor evidence="1">
        <name>Zn(2+)</name>
        <dbReference type="ChEBI" id="CHEBI:29105"/>
    </cofactor>
</comment>
<sequence>MANLVFSYRIKSFFNASHAIRWDSGIGQRHSHTWEVNCEFRSQQGQTVVFKDLEDKLNNIFQKFSGSFLNQLEYFQEINPTVENVAVWLYKLVTPAVETLKVRLIRLEVAESPTRSYCISVVD</sequence>
<evidence type="ECO:0000256" key="6">
    <source>
        <dbReference type="ARBA" id="ARBA00022723"/>
    </source>
</evidence>
<dbReference type="Pfam" id="PF01242">
    <property type="entry name" value="PTPS"/>
    <property type="match status" value="1"/>
</dbReference>
<evidence type="ECO:0000313" key="11">
    <source>
        <dbReference type="EMBL" id="KRM84371.1"/>
    </source>
</evidence>
<dbReference type="AlphaFoldDB" id="A0A0R2C9Z7"/>
<dbReference type="Proteomes" id="UP000051576">
    <property type="component" value="Unassembled WGS sequence"/>
</dbReference>
<comment type="similarity">
    <text evidence="3">Belongs to the PTPS family. QueD subfamily.</text>
</comment>
<evidence type="ECO:0000256" key="2">
    <source>
        <dbReference type="ARBA" id="ARBA00005061"/>
    </source>
</evidence>
<name>A0A0R2C9Z7_9LACO</name>
<dbReference type="PANTHER" id="PTHR12589:SF7">
    <property type="entry name" value="6-PYRUVOYL TETRAHYDROBIOPTERIN SYNTHASE"/>
    <property type="match status" value="1"/>
</dbReference>
<dbReference type="GO" id="GO:0070497">
    <property type="term" value="F:6-carboxytetrahydropterin synthase activity"/>
    <property type="evidence" value="ECO:0007669"/>
    <property type="project" value="UniProtKB-EC"/>
</dbReference>
<keyword evidence="8" id="KW-0456">Lyase</keyword>
<keyword evidence="12" id="KW-1185">Reference proteome</keyword>
<dbReference type="SUPFAM" id="SSF55620">
    <property type="entry name" value="Tetrahydrobiopterin biosynthesis enzymes-like"/>
    <property type="match status" value="1"/>
</dbReference>
<dbReference type="UniPathway" id="UPA00391"/>
<evidence type="ECO:0000256" key="9">
    <source>
        <dbReference type="ARBA" id="ARBA00031449"/>
    </source>
</evidence>
<keyword evidence="7" id="KW-0862">Zinc</keyword>
<evidence type="ECO:0000256" key="7">
    <source>
        <dbReference type="ARBA" id="ARBA00022833"/>
    </source>
</evidence>
<dbReference type="eggNOG" id="COG0720">
    <property type="taxonomic scope" value="Bacteria"/>
</dbReference>
<evidence type="ECO:0000256" key="8">
    <source>
        <dbReference type="ARBA" id="ARBA00023239"/>
    </source>
</evidence>
<organism evidence="11 12">
    <name type="scientific">Liquorilactobacillus vini DSM 20605</name>
    <dbReference type="NCBI Taxonomy" id="1133569"/>
    <lineage>
        <taxon>Bacteria</taxon>
        <taxon>Bacillati</taxon>
        <taxon>Bacillota</taxon>
        <taxon>Bacilli</taxon>
        <taxon>Lactobacillales</taxon>
        <taxon>Lactobacillaceae</taxon>
        <taxon>Liquorilactobacillus</taxon>
    </lineage>
</organism>
<accession>A0A0R2C9Z7</accession>
<evidence type="ECO:0000256" key="3">
    <source>
        <dbReference type="ARBA" id="ARBA00008900"/>
    </source>
</evidence>
<evidence type="ECO:0000256" key="10">
    <source>
        <dbReference type="ARBA" id="ARBA00048807"/>
    </source>
</evidence>
<reference evidence="11 12" key="1">
    <citation type="journal article" date="2015" name="Genome Announc.">
        <title>Expanding the biotechnology potential of lactobacilli through comparative genomics of 213 strains and associated genera.</title>
        <authorList>
            <person name="Sun Z."/>
            <person name="Harris H.M."/>
            <person name="McCann A."/>
            <person name="Guo C."/>
            <person name="Argimon S."/>
            <person name="Zhang W."/>
            <person name="Yang X."/>
            <person name="Jeffery I.B."/>
            <person name="Cooney J.C."/>
            <person name="Kagawa T.F."/>
            <person name="Liu W."/>
            <person name="Song Y."/>
            <person name="Salvetti E."/>
            <person name="Wrobel A."/>
            <person name="Rasinkangas P."/>
            <person name="Parkhill J."/>
            <person name="Rea M.C."/>
            <person name="O'Sullivan O."/>
            <person name="Ritari J."/>
            <person name="Douillard F.P."/>
            <person name="Paul Ross R."/>
            <person name="Yang R."/>
            <person name="Briner A.E."/>
            <person name="Felis G.E."/>
            <person name="de Vos W.M."/>
            <person name="Barrangou R."/>
            <person name="Klaenhammer T.R."/>
            <person name="Caufield P.W."/>
            <person name="Cui Y."/>
            <person name="Zhang H."/>
            <person name="O'Toole P.W."/>
        </authorList>
    </citation>
    <scope>NUCLEOTIDE SEQUENCE [LARGE SCALE GENOMIC DNA]</scope>
    <source>
        <strain evidence="11 12">DSM 20605</strain>
    </source>
</reference>
<evidence type="ECO:0000256" key="4">
    <source>
        <dbReference type="ARBA" id="ARBA00012982"/>
    </source>
</evidence>
<dbReference type="OrthoDB" id="9804698at2"/>
<dbReference type="InterPro" id="IPR017543">
    <property type="entry name" value="6-PTP_synth-rel_bac"/>
</dbReference>
<dbReference type="EC" id="4.1.2.50" evidence="4"/>
<protein>
    <recommendedName>
        <fullName evidence="5">6-carboxy-5,6,7,8-tetrahydropterin synthase</fullName>
        <ecNumber evidence="4">4.1.2.50</ecNumber>
    </recommendedName>
    <alternativeName>
        <fullName evidence="9">Queuosine biosynthesis protein QueD</fullName>
    </alternativeName>
</protein>